<organism evidence="2 3">
    <name type="scientific">Theileria orientalis</name>
    <dbReference type="NCBI Taxonomy" id="68886"/>
    <lineage>
        <taxon>Eukaryota</taxon>
        <taxon>Sar</taxon>
        <taxon>Alveolata</taxon>
        <taxon>Apicomplexa</taxon>
        <taxon>Aconoidasida</taxon>
        <taxon>Piroplasmida</taxon>
        <taxon>Theileriidae</taxon>
        <taxon>Theileria</taxon>
    </lineage>
</organism>
<evidence type="ECO:0000313" key="3">
    <source>
        <dbReference type="Proteomes" id="UP000244811"/>
    </source>
</evidence>
<reference evidence="2" key="1">
    <citation type="submission" date="2022-07" db="EMBL/GenBank/DDBJ databases">
        <title>Evaluation of T. orientalis genome assembly methods using nanopore sequencing and analysis of variation between genomes.</title>
        <authorList>
            <person name="Yam J."/>
            <person name="Micallef M.L."/>
            <person name="Liu M."/>
            <person name="Djordjevic S.P."/>
            <person name="Bogema D.R."/>
            <person name="Jenkins C."/>
        </authorList>
    </citation>
    <scope>NUCLEOTIDE SEQUENCE</scope>
    <source>
        <strain evidence="2">Goon Nure</strain>
    </source>
</reference>
<evidence type="ECO:0000256" key="1">
    <source>
        <dbReference type="SAM" id="SignalP"/>
    </source>
</evidence>
<accession>A0A976SJ98</accession>
<gene>
    <name evidence="2" type="ORF">MACK_003482</name>
</gene>
<feature type="signal peptide" evidence="1">
    <location>
        <begin position="1"/>
        <end position="26"/>
    </location>
</feature>
<protein>
    <submittedName>
        <fullName evidence="2">Uncharacterized protein</fullName>
    </submittedName>
</protein>
<feature type="chain" id="PRO_5037379412" evidence="1">
    <location>
        <begin position="27"/>
        <end position="79"/>
    </location>
</feature>
<proteinExistence type="predicted"/>
<dbReference type="EMBL" id="CP056071">
    <property type="protein sequence ID" value="UVC49866.1"/>
    <property type="molecule type" value="Genomic_DNA"/>
</dbReference>
<evidence type="ECO:0000313" key="2">
    <source>
        <dbReference type="EMBL" id="UVC49866.1"/>
    </source>
</evidence>
<keyword evidence="1" id="KW-0732">Signal</keyword>
<sequence length="79" mass="9279">MSCIIMKIYDLLCVVYFGCTIEIAKSVENQIFNIGDVTKDHLLMKLVQRIGKITIISYVPKMRSHIVKVMEEEYNWRPK</sequence>
<dbReference type="Proteomes" id="UP000244811">
    <property type="component" value="Chromosome 2"/>
</dbReference>
<name>A0A976SJ98_THEOR</name>
<dbReference type="AlphaFoldDB" id="A0A976SJ98"/>